<feature type="compositionally biased region" description="Low complexity" evidence="1">
    <location>
        <begin position="1729"/>
        <end position="1742"/>
    </location>
</feature>
<dbReference type="Proteomes" id="UP000217199">
    <property type="component" value="Unassembled WGS sequence"/>
</dbReference>
<feature type="compositionally biased region" description="Gly residues" evidence="1">
    <location>
        <begin position="1508"/>
        <end position="1517"/>
    </location>
</feature>
<feature type="compositionally biased region" description="Basic and acidic residues" evidence="1">
    <location>
        <begin position="1433"/>
        <end position="1445"/>
    </location>
</feature>
<comment type="caution">
    <text evidence="2">The sequence shown here is derived from an EMBL/GenBank/DDBJ whole genome shotgun (WGS) entry which is preliminary data.</text>
</comment>
<feature type="compositionally biased region" description="Low complexity" evidence="1">
    <location>
        <begin position="1414"/>
        <end position="1431"/>
    </location>
</feature>
<feature type="region of interest" description="Disordered" evidence="1">
    <location>
        <begin position="508"/>
        <end position="841"/>
    </location>
</feature>
<feature type="compositionally biased region" description="Polar residues" evidence="1">
    <location>
        <begin position="818"/>
        <end position="831"/>
    </location>
</feature>
<feature type="region of interest" description="Disordered" evidence="1">
    <location>
        <begin position="170"/>
        <end position="210"/>
    </location>
</feature>
<gene>
    <name evidence="2" type="ORF">PNOK_0770500</name>
</gene>
<keyword evidence="3" id="KW-1185">Reference proteome</keyword>
<feature type="compositionally biased region" description="Low complexity" evidence="1">
    <location>
        <begin position="201"/>
        <end position="210"/>
    </location>
</feature>
<feature type="compositionally biased region" description="Polar residues" evidence="1">
    <location>
        <begin position="1118"/>
        <end position="1128"/>
    </location>
</feature>
<feature type="compositionally biased region" description="Polar residues" evidence="1">
    <location>
        <begin position="1002"/>
        <end position="1014"/>
    </location>
</feature>
<proteinExistence type="predicted"/>
<feature type="compositionally biased region" description="Basic and acidic residues" evidence="1">
    <location>
        <begin position="90"/>
        <end position="99"/>
    </location>
</feature>
<sequence>MTSIDLDQPLITPPSMARSNPNSKSDSSQNPIPIPAPVFGGNASEYLESRMKPHADSSTTSGTQSVINKSSATNSSSTDDSTLPGAYPRDPQEALDHLSDSAPQKVYSAQSSQGTTQGTTFDAMRDQLPSKESVMHVFDKATSYLPIGAGAIGATILGTTVASDAKKSNDLEKNINNSGSTEQSIDPGLASRMGVSRNGPSDSTTSKTSKSLFDQNSFAVGGVVSNLKSGSKSQGLGAYPSTHSGMATPLASLSNSVGAYGTLDENKMDSSSQHIDSTEMAIAASKRTAPDVSNRRAVSSGTDSTTSKGVSDSSQQFGSKAPTLLAAGVLKKSPGSGSEQKRLQQNESAYKTLYQGYASVPVSKDFQGIPKETPQSSGFGSIRGPSDLQSPNQRGLDSQSRGSDVRSGDSTSLGGIGMIGSRGNQTQSSGAPRGTDAAFEDQSAYYNEPYGRQAGFNSRAAETEFPSDTKDKLGQSNKDKSNIAIPAVLGGAAAAAGGAAAYVYESQRVKAPRDVQSSKFSGTSEPTSSTYDSKNLDDSNGEYTYKNYPEGDSSTNKSIIGGVSSTDRSQPRVLGGQDSQGIPSDSFDDSSTTRPEQIFGNQNQTRSGPTAILAGMGSTGKSESKTPTGSYQQSDSSVLGQASSRDISSGAPYSQPAGVDRGLDDQFGTSDTSSKPSAFVAGGGTFGQHDTSGRLSSKDLDSSGTPVDQGTAGSKGFQSGTGGGFDDSSTAQQRQYQGAPGGVSSKDQSRSGPTTLLAGGGILGSRTQGAKPVSGTDSDFPLHDTDDISGSAPSDDFTSSKTGSGAGFATSKDAPDATLTSKEAGTDQGATKKTHSAIPGLIGSVIGVGGAATLGGLLSKRQPASTTNTDSKDASGVSSLKDSSSQFKDPNQKAGDGSTGGFFGSKQDKQTSTIDDQPTYKDYPSSTGQQTGQISDSNDSSSRGGAALLAGGGTVGAAGLASQRSGNQRSGFNEDTAGFSPSQSTSDQFKDPTIMTGVDSGADSSGNFQDSQVRPTGGEYTYKDYPSSDQQTFGQSEDSKSRNDTALLAGGTGLGAAGIASQQRGAQRTGEDNDYSLPSNQSGRGAIASDDTQSRDPSGFGSASDYTSDYPSSGVDYTKSSAQPTDDTSAFGVGDKGFSDTTDASGKGDIIGDDSGAKKGHSALPAIAGVGGATALGGYLYNRSSDKPTDMSSKDATGYSSGVTSSQFKEPSSMSGGGTYDDRMFDTTKNKQFDTNEGQFDAGNNKQFDTSGDQYTYQNYPSTDQQIADDSKGSKSQVGTGLLAGGGALGAAGIASRKSGTQRSDTSNKFPMPGSTSDRDIDSSFDKSTSEKLSKDPSGFSSSKDSSGFTPSKGTSSKFGDPVLMAGRGGTNDSSRLGQDQQFSSARDQPTYRDYPSSDQQIDEKPKDSKSHTGAALLAGGSALGAAGVASQMRDDKRAADRDITDSSGISSAKKPSSQFKDPTLMAGASIDQDEPTYKNYPTSSSQHDQILEQPKDSKSHSGAALLAGGGALGAGAAGLASQGKGSQRSGVDSGTPSSGIDPTKVSVHTADNDVPMKVAGADEPTDSDVLSGKRDSGYHEPETKKTHSAIPGLVGSVIGVGGAVALGGLLSKKSPVELSKDTATKDSTHGATGSNVGTTAAAGAAGAGVGAGVAGATAGGNKGSLMKETTIYDPNDPSVHYSTTQQVDRSRYHGTEGLQEKYAGGALRSSFNEERDENIVGAGGSRTSGGYTTTGHHTQGGEIKRESTLKKLVGKVKDKVMSHHTHHA</sequence>
<name>A0A286U950_9AGAM</name>
<feature type="compositionally biased region" description="Low complexity" evidence="1">
    <location>
        <begin position="110"/>
        <end position="120"/>
    </location>
</feature>
<feature type="compositionally biased region" description="Polar residues" evidence="1">
    <location>
        <begin position="1298"/>
        <end position="1309"/>
    </location>
</feature>
<feature type="compositionally biased region" description="Polar residues" evidence="1">
    <location>
        <begin position="1235"/>
        <end position="1279"/>
    </location>
</feature>
<feature type="compositionally biased region" description="Basic and acidic residues" evidence="1">
    <location>
        <begin position="1317"/>
        <end position="1335"/>
    </location>
</feature>
<feature type="compositionally biased region" description="Polar residues" evidence="1">
    <location>
        <begin position="1371"/>
        <end position="1388"/>
    </location>
</feature>
<feature type="compositionally biased region" description="Basic and acidic residues" evidence="1">
    <location>
        <begin position="1220"/>
        <end position="1234"/>
    </location>
</feature>
<evidence type="ECO:0000313" key="2">
    <source>
        <dbReference type="EMBL" id="PAV16085.1"/>
    </source>
</evidence>
<feature type="compositionally biased region" description="Polar residues" evidence="1">
    <location>
        <begin position="174"/>
        <end position="184"/>
    </location>
</feature>
<evidence type="ECO:0000256" key="1">
    <source>
        <dbReference type="SAM" id="MobiDB-lite"/>
    </source>
</evidence>
<feature type="compositionally biased region" description="Polar residues" evidence="1">
    <location>
        <begin position="515"/>
        <end position="533"/>
    </location>
</feature>
<feature type="compositionally biased region" description="Basic and acidic residues" evidence="1">
    <location>
        <begin position="1572"/>
        <end position="1586"/>
    </location>
</feature>
<feature type="region of interest" description="Disordered" evidence="1">
    <location>
        <begin position="1177"/>
        <end position="1593"/>
    </location>
</feature>
<dbReference type="InParanoid" id="A0A286U950"/>
<feature type="region of interest" description="Disordered" evidence="1">
    <location>
        <begin position="284"/>
        <end position="318"/>
    </location>
</feature>
<feature type="compositionally biased region" description="Polar residues" evidence="1">
    <location>
        <begin position="1027"/>
        <end position="1036"/>
    </location>
</feature>
<feature type="region of interest" description="Disordered" evidence="1">
    <location>
        <begin position="1"/>
        <end position="120"/>
    </location>
</feature>
<feature type="compositionally biased region" description="Polar residues" evidence="1">
    <location>
        <begin position="702"/>
        <end position="712"/>
    </location>
</feature>
<feature type="compositionally biased region" description="Polar residues" evidence="1">
    <location>
        <begin position="619"/>
        <end position="647"/>
    </location>
</feature>
<feature type="compositionally biased region" description="Polar residues" evidence="1">
    <location>
        <begin position="924"/>
        <end position="943"/>
    </location>
</feature>
<feature type="compositionally biased region" description="Low complexity" evidence="1">
    <location>
        <begin position="1447"/>
        <end position="1458"/>
    </location>
</feature>
<feature type="compositionally biased region" description="Polar residues" evidence="1">
    <location>
        <begin position="296"/>
        <end position="318"/>
    </location>
</feature>
<feature type="compositionally biased region" description="Polar residues" evidence="1">
    <location>
        <begin position="1524"/>
        <end position="1541"/>
    </location>
</feature>
<feature type="compositionally biased region" description="Polar residues" evidence="1">
    <location>
        <begin position="962"/>
        <end position="987"/>
    </location>
</feature>
<feature type="compositionally biased region" description="Polar residues" evidence="1">
    <location>
        <begin position="1194"/>
        <end position="1214"/>
    </location>
</feature>
<protein>
    <submittedName>
        <fullName evidence="2">Uncharacterized protein</fullName>
    </submittedName>
</protein>
<feature type="compositionally biased region" description="Polar residues" evidence="1">
    <location>
        <begin position="552"/>
        <end position="568"/>
    </location>
</feature>
<feature type="compositionally biased region" description="Polar residues" evidence="1">
    <location>
        <begin position="1480"/>
        <end position="1489"/>
    </location>
</feature>
<feature type="compositionally biased region" description="Polar residues" evidence="1">
    <location>
        <begin position="387"/>
        <end position="413"/>
    </location>
</feature>
<feature type="compositionally biased region" description="Basic and acidic residues" evidence="1">
    <location>
        <begin position="1402"/>
        <end position="1411"/>
    </location>
</feature>
<feature type="compositionally biased region" description="Polar residues" evidence="1">
    <location>
        <begin position="577"/>
        <end position="608"/>
    </location>
</feature>
<feature type="compositionally biased region" description="Low complexity" evidence="1">
    <location>
        <begin position="1336"/>
        <end position="1352"/>
    </location>
</feature>
<feature type="region of interest" description="Disordered" evidence="1">
    <location>
        <begin position="860"/>
        <end position="1163"/>
    </location>
</feature>
<feature type="compositionally biased region" description="Basic and acidic residues" evidence="1">
    <location>
        <begin position="1490"/>
        <end position="1500"/>
    </location>
</feature>
<reference evidence="2 3" key="1">
    <citation type="journal article" date="2017" name="Mol. Ecol.">
        <title>Comparative and population genomic landscape of Phellinus noxius: A hypervariable fungus causing root rot in trees.</title>
        <authorList>
            <person name="Chung C.L."/>
            <person name="Lee T.J."/>
            <person name="Akiba M."/>
            <person name="Lee H.H."/>
            <person name="Kuo T.H."/>
            <person name="Liu D."/>
            <person name="Ke H.M."/>
            <person name="Yokoi T."/>
            <person name="Roa M.B."/>
            <person name="Lu M.J."/>
            <person name="Chang Y.Y."/>
            <person name="Ann P.J."/>
            <person name="Tsai J.N."/>
            <person name="Chen C.Y."/>
            <person name="Tzean S.S."/>
            <person name="Ota Y."/>
            <person name="Hattori T."/>
            <person name="Sahashi N."/>
            <person name="Liou R.F."/>
            <person name="Kikuchi T."/>
            <person name="Tsai I.J."/>
        </authorList>
    </citation>
    <scope>NUCLEOTIDE SEQUENCE [LARGE SCALE GENOMIC DNA]</scope>
    <source>
        <strain evidence="2 3">FFPRI411160</strain>
    </source>
</reference>
<dbReference type="EMBL" id="NBII01000008">
    <property type="protein sequence ID" value="PAV16085.1"/>
    <property type="molecule type" value="Genomic_DNA"/>
</dbReference>
<feature type="compositionally biased region" description="Polar residues" evidence="1">
    <location>
        <begin position="56"/>
        <end position="69"/>
    </location>
</feature>
<feature type="compositionally biased region" description="Low complexity" evidence="1">
    <location>
        <begin position="70"/>
        <end position="82"/>
    </location>
</feature>
<organism evidence="2 3">
    <name type="scientific">Pyrrhoderma noxium</name>
    <dbReference type="NCBI Taxonomy" id="2282107"/>
    <lineage>
        <taxon>Eukaryota</taxon>
        <taxon>Fungi</taxon>
        <taxon>Dikarya</taxon>
        <taxon>Basidiomycota</taxon>
        <taxon>Agaricomycotina</taxon>
        <taxon>Agaricomycetes</taxon>
        <taxon>Hymenochaetales</taxon>
        <taxon>Hymenochaetaceae</taxon>
        <taxon>Pyrrhoderma</taxon>
    </lineage>
</organism>
<feature type="compositionally biased region" description="Polar residues" evidence="1">
    <location>
        <begin position="17"/>
        <end position="31"/>
    </location>
</feature>
<feature type="compositionally biased region" description="Polar residues" evidence="1">
    <location>
        <begin position="667"/>
        <end position="676"/>
    </location>
</feature>
<feature type="region of interest" description="Disordered" evidence="1">
    <location>
        <begin position="1669"/>
        <end position="1745"/>
    </location>
</feature>
<feature type="compositionally biased region" description="Polar residues" evidence="1">
    <location>
        <begin position="876"/>
        <end position="889"/>
    </location>
</feature>
<feature type="region of interest" description="Disordered" evidence="1">
    <location>
        <begin position="365"/>
        <end position="478"/>
    </location>
</feature>
<feature type="compositionally biased region" description="Basic and acidic residues" evidence="1">
    <location>
        <begin position="1184"/>
        <end position="1193"/>
    </location>
</feature>
<feature type="compositionally biased region" description="Basic and acidic residues" evidence="1">
    <location>
        <begin position="467"/>
        <end position="478"/>
    </location>
</feature>
<accession>A0A286U950</accession>
<evidence type="ECO:0000313" key="3">
    <source>
        <dbReference type="Proteomes" id="UP000217199"/>
    </source>
</evidence>